<feature type="non-terminal residue" evidence="1">
    <location>
        <position position="1"/>
    </location>
</feature>
<name>A0AAD1VVJ3_PELCU</name>
<protein>
    <submittedName>
        <fullName evidence="1">Uncharacterized protein</fullName>
    </submittedName>
</protein>
<accession>A0AAD1VVJ3</accession>
<reference evidence="1" key="1">
    <citation type="submission" date="2022-03" db="EMBL/GenBank/DDBJ databases">
        <authorList>
            <person name="Alioto T."/>
            <person name="Alioto T."/>
            <person name="Gomez Garrido J."/>
        </authorList>
    </citation>
    <scope>NUCLEOTIDE SEQUENCE</scope>
</reference>
<sequence>GENESGIEKKAKSDTFVKPWVPFHEIKDERDWLQEELNKVKYELDKIKRAEFRVATVED</sequence>
<organism evidence="1 2">
    <name type="scientific">Pelobates cultripes</name>
    <name type="common">Western spadefoot toad</name>
    <dbReference type="NCBI Taxonomy" id="61616"/>
    <lineage>
        <taxon>Eukaryota</taxon>
        <taxon>Metazoa</taxon>
        <taxon>Chordata</taxon>
        <taxon>Craniata</taxon>
        <taxon>Vertebrata</taxon>
        <taxon>Euteleostomi</taxon>
        <taxon>Amphibia</taxon>
        <taxon>Batrachia</taxon>
        <taxon>Anura</taxon>
        <taxon>Pelobatoidea</taxon>
        <taxon>Pelobatidae</taxon>
        <taxon>Pelobates</taxon>
    </lineage>
</organism>
<keyword evidence="2" id="KW-1185">Reference proteome</keyword>
<evidence type="ECO:0000313" key="1">
    <source>
        <dbReference type="EMBL" id="CAH2251582.1"/>
    </source>
</evidence>
<proteinExistence type="predicted"/>
<dbReference type="EMBL" id="OW240913">
    <property type="protein sequence ID" value="CAH2251582.1"/>
    <property type="molecule type" value="Genomic_DNA"/>
</dbReference>
<dbReference type="AlphaFoldDB" id="A0AAD1VVJ3"/>
<dbReference type="Proteomes" id="UP001295444">
    <property type="component" value="Chromosome 02"/>
</dbReference>
<evidence type="ECO:0000313" key="2">
    <source>
        <dbReference type="Proteomes" id="UP001295444"/>
    </source>
</evidence>
<gene>
    <name evidence="1" type="ORF">PECUL_23A056680</name>
</gene>
<feature type="non-terminal residue" evidence="1">
    <location>
        <position position="59"/>
    </location>
</feature>